<dbReference type="NCBIfam" id="TIGR01640">
    <property type="entry name" value="F_box_assoc_1"/>
    <property type="match status" value="1"/>
</dbReference>
<dbReference type="EMBL" id="JBBPBM010000038">
    <property type="protein sequence ID" value="KAK8527238.1"/>
    <property type="molecule type" value="Genomic_DNA"/>
</dbReference>
<evidence type="ECO:0000259" key="1">
    <source>
        <dbReference type="PROSITE" id="PS50181"/>
    </source>
</evidence>
<proteinExistence type="predicted"/>
<accession>A0ABR2D0H3</accession>
<dbReference type="Gene3D" id="1.20.1280.50">
    <property type="match status" value="1"/>
</dbReference>
<dbReference type="Proteomes" id="UP001472677">
    <property type="component" value="Unassembled WGS sequence"/>
</dbReference>
<dbReference type="InterPro" id="IPR011043">
    <property type="entry name" value="Gal_Oxase/kelch_b-propeller"/>
</dbReference>
<dbReference type="Pfam" id="PF07734">
    <property type="entry name" value="FBA_1"/>
    <property type="match status" value="1"/>
</dbReference>
<protein>
    <recommendedName>
        <fullName evidence="1">F-box domain-containing protein</fullName>
    </recommendedName>
</protein>
<comment type="caution">
    <text evidence="2">The sequence shown here is derived from an EMBL/GenBank/DDBJ whole genome shotgun (WGS) entry which is preliminary data.</text>
</comment>
<organism evidence="2 3">
    <name type="scientific">Hibiscus sabdariffa</name>
    <name type="common">roselle</name>
    <dbReference type="NCBI Taxonomy" id="183260"/>
    <lineage>
        <taxon>Eukaryota</taxon>
        <taxon>Viridiplantae</taxon>
        <taxon>Streptophyta</taxon>
        <taxon>Embryophyta</taxon>
        <taxon>Tracheophyta</taxon>
        <taxon>Spermatophyta</taxon>
        <taxon>Magnoliopsida</taxon>
        <taxon>eudicotyledons</taxon>
        <taxon>Gunneridae</taxon>
        <taxon>Pentapetalae</taxon>
        <taxon>rosids</taxon>
        <taxon>malvids</taxon>
        <taxon>Malvales</taxon>
        <taxon>Malvaceae</taxon>
        <taxon>Malvoideae</taxon>
        <taxon>Hibiscus</taxon>
    </lineage>
</organism>
<name>A0ABR2D0H3_9ROSI</name>
<dbReference type="SUPFAM" id="SSF50965">
    <property type="entry name" value="Galactose oxidase, central domain"/>
    <property type="match status" value="1"/>
</dbReference>
<dbReference type="PROSITE" id="PS50181">
    <property type="entry name" value="FBOX"/>
    <property type="match status" value="1"/>
</dbReference>
<dbReference type="PANTHER" id="PTHR31672">
    <property type="entry name" value="BNACNNG10540D PROTEIN"/>
    <property type="match status" value="1"/>
</dbReference>
<dbReference type="InterPro" id="IPR036047">
    <property type="entry name" value="F-box-like_dom_sf"/>
</dbReference>
<sequence>MCGTNRLRGIDHRVPHDLIVNILEKLPIKSLVRFKYVSKQWFELITDTYFIYRHLLNQTKKHRLFFSVRFSLIPLPALCSWNSPRRCLPMESMVVNRDSTLSYSHTRMFYHFEDYYDMVNSCDGILCFNGRGDICVYNPATKEYRCLPTGLYCRKDRRRLGFGRDLVTDRYKIVKLFNPSLSTAEEDVDSCAVFTLDPNPKACWKTIGVVPYRISAYSHSTYVNGAIYWFTDEIRHLNKSEVIIMFDLHTEKFEPIPHPNRCSDERRSNMQLVTLRECLCLVHQEPDYQLSIWMMQQQKITWEKLYCIQHPDLQNDLRPGGPRFAFAEHKDGTLLVCTRFHVYLYKQNDVIRCVPRKYAEDRYGPCVTTSFTESLVPVYGKTLRHQNTG</sequence>
<evidence type="ECO:0000313" key="3">
    <source>
        <dbReference type="Proteomes" id="UP001472677"/>
    </source>
</evidence>
<dbReference type="Pfam" id="PF00646">
    <property type="entry name" value="F-box"/>
    <property type="match status" value="1"/>
</dbReference>
<dbReference type="InterPro" id="IPR006527">
    <property type="entry name" value="F-box-assoc_dom_typ1"/>
</dbReference>
<evidence type="ECO:0000313" key="2">
    <source>
        <dbReference type="EMBL" id="KAK8527238.1"/>
    </source>
</evidence>
<dbReference type="InterPro" id="IPR017451">
    <property type="entry name" value="F-box-assoc_interact_dom"/>
</dbReference>
<dbReference type="SUPFAM" id="SSF81383">
    <property type="entry name" value="F-box domain"/>
    <property type="match status" value="1"/>
</dbReference>
<dbReference type="PANTHER" id="PTHR31672:SF13">
    <property type="entry name" value="F-BOX PROTEIN CPR30-LIKE"/>
    <property type="match status" value="1"/>
</dbReference>
<dbReference type="InterPro" id="IPR050796">
    <property type="entry name" value="SCF_F-box_component"/>
</dbReference>
<dbReference type="InterPro" id="IPR001810">
    <property type="entry name" value="F-box_dom"/>
</dbReference>
<reference evidence="2 3" key="1">
    <citation type="journal article" date="2024" name="G3 (Bethesda)">
        <title>Genome assembly of Hibiscus sabdariffa L. provides insights into metabolisms of medicinal natural products.</title>
        <authorList>
            <person name="Kim T."/>
        </authorList>
    </citation>
    <scope>NUCLEOTIDE SEQUENCE [LARGE SCALE GENOMIC DNA]</scope>
    <source>
        <strain evidence="2">TK-2024</strain>
        <tissue evidence="2">Old leaves</tissue>
    </source>
</reference>
<feature type="domain" description="F-box" evidence="1">
    <location>
        <begin position="13"/>
        <end position="55"/>
    </location>
</feature>
<dbReference type="SMART" id="SM00256">
    <property type="entry name" value="FBOX"/>
    <property type="match status" value="1"/>
</dbReference>
<gene>
    <name evidence="2" type="ORF">V6N12_054460</name>
</gene>
<keyword evidence="3" id="KW-1185">Reference proteome</keyword>